<protein>
    <recommendedName>
        <fullName evidence="4">LysM domain-containing protein</fullName>
    </recommendedName>
</protein>
<name>A0ABW8QWG7_9PSED</name>
<organism evidence="2 3">
    <name type="scientific">Pseudomonas pergaminensis</name>
    <dbReference type="NCBI Taxonomy" id="2853159"/>
    <lineage>
        <taxon>Bacteria</taxon>
        <taxon>Pseudomonadati</taxon>
        <taxon>Pseudomonadota</taxon>
        <taxon>Gammaproteobacteria</taxon>
        <taxon>Pseudomonadales</taxon>
        <taxon>Pseudomonadaceae</taxon>
        <taxon>Pseudomonas</taxon>
    </lineage>
</organism>
<comment type="caution">
    <text evidence="2">The sequence shown here is derived from an EMBL/GenBank/DDBJ whole genome shotgun (WGS) entry which is preliminary data.</text>
</comment>
<evidence type="ECO:0000313" key="2">
    <source>
        <dbReference type="EMBL" id="MFK9003966.1"/>
    </source>
</evidence>
<dbReference type="RefSeq" id="WP_406597033.1">
    <property type="nucleotide sequence ID" value="NZ_JBJHQF010000008.1"/>
</dbReference>
<dbReference type="Proteomes" id="UP001623008">
    <property type="component" value="Unassembled WGS sequence"/>
</dbReference>
<evidence type="ECO:0000256" key="1">
    <source>
        <dbReference type="SAM" id="MobiDB-lite"/>
    </source>
</evidence>
<evidence type="ECO:0000313" key="3">
    <source>
        <dbReference type="Proteomes" id="UP001623008"/>
    </source>
</evidence>
<feature type="region of interest" description="Disordered" evidence="1">
    <location>
        <begin position="106"/>
        <end position="129"/>
    </location>
</feature>
<evidence type="ECO:0008006" key="4">
    <source>
        <dbReference type="Google" id="ProtNLM"/>
    </source>
</evidence>
<proteinExistence type="predicted"/>
<gene>
    <name evidence="2" type="ORF">ACJEBJ_07510</name>
</gene>
<keyword evidence="3" id="KW-1185">Reference proteome</keyword>
<dbReference type="EMBL" id="JBJHQF010000008">
    <property type="protein sequence ID" value="MFK9003966.1"/>
    <property type="molecule type" value="Genomic_DNA"/>
</dbReference>
<sequence>MRFFTSALSGKIATNCQDTSGNYSHITSWAGSFHKSRVIEPPPQPKPMAKPLPKLQEPGFYIVLKSITADQLKTTFFSSPSPGVLEQFESLNPGLGEAKAGSKIVLSDPNKLSMHSSGSVTRHSRSPDQ</sequence>
<reference evidence="2 3" key="1">
    <citation type="submission" date="2024-11" db="EMBL/GenBank/DDBJ databases">
        <authorList>
            <person name="Lucas J.A."/>
        </authorList>
    </citation>
    <scope>NUCLEOTIDE SEQUENCE [LARGE SCALE GENOMIC DNA]</scope>
    <source>
        <strain evidence="2 3">Z 7.15</strain>
    </source>
</reference>
<accession>A0ABW8QWG7</accession>